<gene>
    <name evidence="2" type="ORF">PBT88_20910</name>
</gene>
<dbReference type="Gene3D" id="3.40.50.1820">
    <property type="entry name" value="alpha/beta hydrolase"/>
    <property type="match status" value="1"/>
</dbReference>
<organism evidence="2 3">
    <name type="scientific">Sphingomonas abietis</name>
    <dbReference type="NCBI Taxonomy" id="3012344"/>
    <lineage>
        <taxon>Bacteria</taxon>
        <taxon>Pseudomonadati</taxon>
        <taxon>Pseudomonadota</taxon>
        <taxon>Alphaproteobacteria</taxon>
        <taxon>Sphingomonadales</taxon>
        <taxon>Sphingomonadaceae</taxon>
        <taxon>Sphingomonas</taxon>
    </lineage>
</organism>
<protein>
    <submittedName>
        <fullName evidence="2">Alpha/beta hydrolase</fullName>
    </submittedName>
</protein>
<reference evidence="2 3" key="1">
    <citation type="submission" date="2022-12" db="EMBL/GenBank/DDBJ databases">
        <title>Sphingomonas abieness sp. nov., an endophytic bacterium isolated from Abies koreana.</title>
        <authorList>
            <person name="Jiang L."/>
            <person name="Lee J."/>
        </authorList>
    </citation>
    <scope>NUCLEOTIDE SEQUENCE [LARGE SCALE GENOMIC DNA]</scope>
    <source>
        <strain evidence="3">PAMB 00755</strain>
    </source>
</reference>
<dbReference type="InterPro" id="IPR000073">
    <property type="entry name" value="AB_hydrolase_1"/>
</dbReference>
<dbReference type="SUPFAM" id="SSF53474">
    <property type="entry name" value="alpha/beta-Hydrolases"/>
    <property type="match status" value="1"/>
</dbReference>
<dbReference type="Pfam" id="PF00561">
    <property type="entry name" value="Abhydrolase_1"/>
    <property type="match status" value="1"/>
</dbReference>
<name>A0ABY7NMV2_9SPHN</name>
<dbReference type="PANTHER" id="PTHR43798:SF33">
    <property type="entry name" value="HYDROLASE, PUTATIVE (AFU_ORTHOLOGUE AFUA_2G14860)-RELATED"/>
    <property type="match status" value="1"/>
</dbReference>
<accession>A0ABY7NMV2</accession>
<keyword evidence="3" id="KW-1185">Reference proteome</keyword>
<evidence type="ECO:0000313" key="3">
    <source>
        <dbReference type="Proteomes" id="UP001210865"/>
    </source>
</evidence>
<keyword evidence="2" id="KW-0378">Hydrolase</keyword>
<dbReference type="Proteomes" id="UP001210865">
    <property type="component" value="Chromosome"/>
</dbReference>
<dbReference type="EMBL" id="CP115174">
    <property type="protein sequence ID" value="WBO22562.1"/>
    <property type="molecule type" value="Genomic_DNA"/>
</dbReference>
<feature type="domain" description="AB hydrolase-1" evidence="1">
    <location>
        <begin position="32"/>
        <end position="278"/>
    </location>
</feature>
<evidence type="ECO:0000313" key="2">
    <source>
        <dbReference type="EMBL" id="WBO22562.1"/>
    </source>
</evidence>
<dbReference type="InterPro" id="IPR000639">
    <property type="entry name" value="Epox_hydrolase-like"/>
</dbReference>
<dbReference type="InterPro" id="IPR029058">
    <property type="entry name" value="AB_hydrolase_fold"/>
</dbReference>
<proteinExistence type="predicted"/>
<sequence>MHDADLIGPTSHIFLSQRLRLHYVDWGNPGAPLLVLLHGGQDHSRSWDGVARALRRDWHVVAPDLRGHGDSEWSSDGSYNFAAYLYDFAQFVQQLSSIPVTIVAHSLGAGIALRYTGLFPEKVRKLVAIEGIGAMPPVFAKRATRPVAEKWRDWIDERRQVSGHAPRRYATLDDAVARMRAANASLSEAQIIHLTHHAVTRNEDGSWSWKFDPYVRHPAPVDIRDEDRQALWTRIDCPVLLPWGTRSWAGNPFAIAGTALIRDARAPSFDAGHWLHHDQFDAFMAALTDFL</sequence>
<dbReference type="PRINTS" id="PR00412">
    <property type="entry name" value="EPOXHYDRLASE"/>
</dbReference>
<dbReference type="PANTHER" id="PTHR43798">
    <property type="entry name" value="MONOACYLGLYCEROL LIPASE"/>
    <property type="match status" value="1"/>
</dbReference>
<evidence type="ECO:0000259" key="1">
    <source>
        <dbReference type="Pfam" id="PF00561"/>
    </source>
</evidence>
<dbReference type="InterPro" id="IPR050266">
    <property type="entry name" value="AB_hydrolase_sf"/>
</dbReference>
<dbReference type="GO" id="GO:0016787">
    <property type="term" value="F:hydrolase activity"/>
    <property type="evidence" value="ECO:0007669"/>
    <property type="project" value="UniProtKB-KW"/>
</dbReference>
<dbReference type="PRINTS" id="PR00111">
    <property type="entry name" value="ABHYDROLASE"/>
</dbReference>
<dbReference type="RefSeq" id="WP_270077204.1">
    <property type="nucleotide sequence ID" value="NZ_CP115174.1"/>
</dbReference>